<accession>A0A0V1H166</accession>
<comment type="caution">
    <text evidence="1">The sequence shown here is derived from an EMBL/GenBank/DDBJ whole genome shotgun (WGS) entry which is preliminary data.</text>
</comment>
<reference evidence="1 2" key="1">
    <citation type="submission" date="2015-01" db="EMBL/GenBank/DDBJ databases">
        <title>Evolution of Trichinella species and genotypes.</title>
        <authorList>
            <person name="Korhonen P.K."/>
            <person name="Edoardo P."/>
            <person name="Giuseppe L.R."/>
            <person name="Gasser R.B."/>
        </authorList>
    </citation>
    <scope>NUCLEOTIDE SEQUENCE [LARGE SCALE GENOMIC DNA]</scope>
    <source>
        <strain evidence="1">ISS1029</strain>
    </source>
</reference>
<proteinExistence type="predicted"/>
<organism evidence="1 2">
    <name type="scientific">Trichinella zimbabwensis</name>
    <dbReference type="NCBI Taxonomy" id="268475"/>
    <lineage>
        <taxon>Eukaryota</taxon>
        <taxon>Metazoa</taxon>
        <taxon>Ecdysozoa</taxon>
        <taxon>Nematoda</taxon>
        <taxon>Enoplea</taxon>
        <taxon>Dorylaimia</taxon>
        <taxon>Trichinellida</taxon>
        <taxon>Trichinellidae</taxon>
        <taxon>Trichinella</taxon>
    </lineage>
</organism>
<dbReference type="EMBL" id="JYDP01000176">
    <property type="protein sequence ID" value="KRZ03971.1"/>
    <property type="molecule type" value="Genomic_DNA"/>
</dbReference>
<keyword evidence="2" id="KW-1185">Reference proteome</keyword>
<dbReference type="Proteomes" id="UP000055024">
    <property type="component" value="Unassembled WGS sequence"/>
</dbReference>
<gene>
    <name evidence="1" type="ORF">T11_951</name>
</gene>
<dbReference type="AlphaFoldDB" id="A0A0V1H166"/>
<name>A0A0V1H166_9BILA</name>
<evidence type="ECO:0000313" key="1">
    <source>
        <dbReference type="EMBL" id="KRZ03971.1"/>
    </source>
</evidence>
<protein>
    <submittedName>
        <fullName evidence="1">Uncharacterized protein</fullName>
    </submittedName>
</protein>
<dbReference type="OrthoDB" id="10585186at2759"/>
<evidence type="ECO:0000313" key="2">
    <source>
        <dbReference type="Proteomes" id="UP000055024"/>
    </source>
</evidence>
<sequence length="100" mass="10925">MTPSGISALNAKLTLKEYERTKATISASDPSFAASSSYIIYPLLQIYIIDGSLRYSCFSKRRQTASNNKKCEVGSCRQNVYEQMGGGTDGSDIGMRLLAK</sequence>